<keyword evidence="5 9" id="KW-0028">Amino-acid biosynthesis</keyword>
<dbReference type="InterPro" id="IPR001240">
    <property type="entry name" value="PRAI_dom"/>
</dbReference>
<protein>
    <recommendedName>
        <fullName evidence="4 9">N-(5'-phosphoribosyl)anthranilate isomerase</fullName>
        <shortName evidence="9">PRAI</shortName>
        <ecNumber evidence="3 9">5.3.1.24</ecNumber>
    </recommendedName>
</protein>
<dbReference type="GO" id="GO:0000162">
    <property type="term" value="P:L-tryptophan biosynthetic process"/>
    <property type="evidence" value="ECO:0007669"/>
    <property type="project" value="UniProtKB-UniRule"/>
</dbReference>
<gene>
    <name evidence="11" type="primary">trpF_3</name>
    <name evidence="9" type="synonym">trpF</name>
    <name evidence="11" type="ORF">SAMEA3545359_00744</name>
</gene>
<dbReference type="Gene3D" id="3.20.20.70">
    <property type="entry name" value="Aldolase class I"/>
    <property type="match status" value="1"/>
</dbReference>
<dbReference type="CDD" id="cd00405">
    <property type="entry name" value="PRAI"/>
    <property type="match status" value="1"/>
</dbReference>
<comment type="catalytic activity">
    <reaction evidence="1 9">
        <text>N-(5-phospho-beta-D-ribosyl)anthranilate = 1-(2-carboxyphenylamino)-1-deoxy-D-ribulose 5-phosphate</text>
        <dbReference type="Rhea" id="RHEA:21540"/>
        <dbReference type="ChEBI" id="CHEBI:18277"/>
        <dbReference type="ChEBI" id="CHEBI:58613"/>
        <dbReference type="EC" id="5.3.1.24"/>
    </reaction>
</comment>
<dbReference type="EC" id="5.3.1.24" evidence="3 9"/>
<comment type="pathway">
    <text evidence="2 9">Amino-acid biosynthesis; L-tryptophan biosynthesis; L-tryptophan from chorismate: step 3/5.</text>
</comment>
<dbReference type="InterPro" id="IPR044643">
    <property type="entry name" value="TrpF_fam"/>
</dbReference>
<evidence type="ECO:0000256" key="5">
    <source>
        <dbReference type="ARBA" id="ARBA00022605"/>
    </source>
</evidence>
<accession>A0A1C6H9C0</accession>
<proteinExistence type="inferred from homology"/>
<evidence type="ECO:0000256" key="7">
    <source>
        <dbReference type="ARBA" id="ARBA00023141"/>
    </source>
</evidence>
<evidence type="ECO:0000256" key="4">
    <source>
        <dbReference type="ARBA" id="ARBA00022272"/>
    </source>
</evidence>
<dbReference type="PANTHER" id="PTHR42894">
    <property type="entry name" value="N-(5'-PHOSPHORIBOSYL)ANTHRANILATE ISOMERASE"/>
    <property type="match status" value="1"/>
</dbReference>
<dbReference type="UniPathway" id="UPA00035">
    <property type="reaction ID" value="UER00042"/>
</dbReference>
<dbReference type="GO" id="GO:0004640">
    <property type="term" value="F:phosphoribosylanthranilate isomerase activity"/>
    <property type="evidence" value="ECO:0007669"/>
    <property type="project" value="UniProtKB-UniRule"/>
</dbReference>
<dbReference type="AlphaFoldDB" id="A0A1C6H9C0"/>
<dbReference type="InterPro" id="IPR011060">
    <property type="entry name" value="RibuloseP-bd_barrel"/>
</dbReference>
<name>A0A1C6H9C0_9FIRM</name>
<sequence>MITQIYSIQTVEEALACIEAGADHLGLLPEQLEDGKPIPCGVPKSVCHDILNACRGRAVLSFLSVNDDPQFYYDMASEYHPDIIHVTGKRFFVSEPFVKKIKELSPGTRVMQAVPMTGPEAVDFAKKYAQWADLLILDSVAPDHDEIGAAGVTHDWDLDRQIVESVDVPVIIAGGLGPDNVAAAIEHVRPWGVDSLTKTDEFLPDGTRLQKKDIAKVRAFCQAAKAAGR</sequence>
<dbReference type="Pfam" id="PF00697">
    <property type="entry name" value="PRAI"/>
    <property type="match status" value="1"/>
</dbReference>
<evidence type="ECO:0000256" key="2">
    <source>
        <dbReference type="ARBA" id="ARBA00004664"/>
    </source>
</evidence>
<evidence type="ECO:0000259" key="10">
    <source>
        <dbReference type="Pfam" id="PF00697"/>
    </source>
</evidence>
<evidence type="ECO:0000256" key="3">
    <source>
        <dbReference type="ARBA" id="ARBA00012572"/>
    </source>
</evidence>
<dbReference type="InterPro" id="IPR013785">
    <property type="entry name" value="Aldolase_TIM"/>
</dbReference>
<dbReference type="SUPFAM" id="SSF51366">
    <property type="entry name" value="Ribulose-phoshate binding barrel"/>
    <property type="match status" value="1"/>
</dbReference>
<evidence type="ECO:0000256" key="9">
    <source>
        <dbReference type="HAMAP-Rule" id="MF_00135"/>
    </source>
</evidence>
<reference evidence="11" key="1">
    <citation type="submission" date="2015-09" db="EMBL/GenBank/DDBJ databases">
        <authorList>
            <consortium name="Pathogen Informatics"/>
        </authorList>
    </citation>
    <scope>NUCLEOTIDE SEQUENCE</scope>
    <source>
        <strain evidence="11">2789STDY5834896</strain>
    </source>
</reference>
<evidence type="ECO:0000256" key="1">
    <source>
        <dbReference type="ARBA" id="ARBA00001164"/>
    </source>
</evidence>
<comment type="similarity">
    <text evidence="9">Belongs to the TrpF family.</text>
</comment>
<evidence type="ECO:0000256" key="8">
    <source>
        <dbReference type="ARBA" id="ARBA00023235"/>
    </source>
</evidence>
<dbReference type="PANTHER" id="PTHR42894:SF1">
    <property type="entry name" value="N-(5'-PHOSPHORIBOSYL)ANTHRANILATE ISOMERASE"/>
    <property type="match status" value="1"/>
</dbReference>
<organism evidence="11">
    <name type="scientific">uncultured Anaerotruncus sp</name>
    <dbReference type="NCBI Taxonomy" id="905011"/>
    <lineage>
        <taxon>Bacteria</taxon>
        <taxon>Bacillati</taxon>
        <taxon>Bacillota</taxon>
        <taxon>Clostridia</taxon>
        <taxon>Eubacteriales</taxon>
        <taxon>Oscillospiraceae</taxon>
        <taxon>Anaerotruncus</taxon>
        <taxon>environmental samples</taxon>
    </lineage>
</organism>
<dbReference type="EMBL" id="FMHG01000001">
    <property type="protein sequence ID" value="SCJ54160.1"/>
    <property type="molecule type" value="Genomic_DNA"/>
</dbReference>
<feature type="domain" description="N-(5'phosphoribosyl) anthranilate isomerase (PRAI)" evidence="10">
    <location>
        <begin position="66"/>
        <end position="194"/>
    </location>
</feature>
<dbReference type="HAMAP" id="MF_00135">
    <property type="entry name" value="PRAI"/>
    <property type="match status" value="1"/>
</dbReference>
<keyword evidence="6 9" id="KW-0822">Tryptophan biosynthesis</keyword>
<evidence type="ECO:0000256" key="6">
    <source>
        <dbReference type="ARBA" id="ARBA00022822"/>
    </source>
</evidence>
<evidence type="ECO:0000313" key="11">
    <source>
        <dbReference type="EMBL" id="SCJ54160.1"/>
    </source>
</evidence>
<keyword evidence="7 9" id="KW-0057">Aromatic amino acid biosynthesis</keyword>
<keyword evidence="8 9" id="KW-0413">Isomerase</keyword>